<accession>A0A7G9B5D1</accession>
<evidence type="ECO:0000313" key="2">
    <source>
        <dbReference type="Proteomes" id="UP000515960"/>
    </source>
</evidence>
<dbReference type="RefSeq" id="WP_187333346.1">
    <property type="nucleotide sequence ID" value="NZ_CP060490.1"/>
</dbReference>
<gene>
    <name evidence="1" type="ORF">H8790_01525</name>
</gene>
<name>A0A7G9B5D1_9FIRM</name>
<proteinExistence type="predicted"/>
<reference evidence="1 2" key="1">
    <citation type="submission" date="2020-08" db="EMBL/GenBank/DDBJ databases">
        <authorList>
            <person name="Liu C."/>
            <person name="Sun Q."/>
        </authorList>
    </citation>
    <scope>NUCLEOTIDE SEQUENCE [LARGE SCALE GENOMIC DNA]</scope>
    <source>
        <strain evidence="1 2">NSJ-62</strain>
    </source>
</reference>
<dbReference type="EMBL" id="CP060490">
    <property type="protein sequence ID" value="QNL44762.1"/>
    <property type="molecule type" value="Genomic_DNA"/>
</dbReference>
<sequence>MKLYYYDLGTGLEDLKHPVYSSSGGAGNPVRITLSSDGTLTDFQETYDGADNTRRIEELCGPLSGLADALNSGTDLPDGKRELTPKDDTLLRMYLDYYFSED</sequence>
<evidence type="ECO:0000313" key="1">
    <source>
        <dbReference type="EMBL" id="QNL44762.1"/>
    </source>
</evidence>
<protein>
    <submittedName>
        <fullName evidence="1">Uncharacterized protein</fullName>
    </submittedName>
</protein>
<keyword evidence="2" id="KW-1185">Reference proteome</keyword>
<dbReference type="Proteomes" id="UP000515960">
    <property type="component" value="Chromosome"/>
</dbReference>
<dbReference type="KEGG" id="ohi:H8790_01525"/>
<organism evidence="1 2">
    <name type="scientific">Oscillibacter hominis</name>
    <dbReference type="NCBI Taxonomy" id="2763056"/>
    <lineage>
        <taxon>Bacteria</taxon>
        <taxon>Bacillati</taxon>
        <taxon>Bacillota</taxon>
        <taxon>Clostridia</taxon>
        <taxon>Eubacteriales</taxon>
        <taxon>Oscillospiraceae</taxon>
        <taxon>Oscillibacter</taxon>
    </lineage>
</organism>
<dbReference type="AlphaFoldDB" id="A0A7G9B5D1"/>